<sequence>MEINDLTLWTIILFNAGFCLFLPRIVTLNWSKVFTTKPNSASN</sequence>
<dbReference type="AlphaFoldDB" id="K9XPV6"/>
<feature type="transmembrane region" description="Helical" evidence="1">
    <location>
        <begin position="6"/>
        <end position="27"/>
    </location>
</feature>
<gene>
    <name evidence="2" type="ordered locus">Sta7437_0091</name>
</gene>
<keyword evidence="1" id="KW-0812">Transmembrane</keyword>
<accession>K9XPV6</accession>
<evidence type="ECO:0000313" key="2">
    <source>
        <dbReference type="EMBL" id="AFZ33712.1"/>
    </source>
</evidence>
<keyword evidence="1" id="KW-1133">Transmembrane helix</keyword>
<evidence type="ECO:0000313" key="3">
    <source>
        <dbReference type="Proteomes" id="UP000010473"/>
    </source>
</evidence>
<dbReference type="EMBL" id="CP003653">
    <property type="protein sequence ID" value="AFZ33712.1"/>
    <property type="molecule type" value="Genomic_DNA"/>
</dbReference>
<name>K9XPV6_STAC7</name>
<evidence type="ECO:0000256" key="1">
    <source>
        <dbReference type="SAM" id="Phobius"/>
    </source>
</evidence>
<dbReference type="HOGENOM" id="CLU_3097957_0_0_3"/>
<dbReference type="KEGG" id="scs:Sta7437_0091"/>
<reference evidence="3" key="1">
    <citation type="journal article" date="2013" name="Proc. Natl. Acad. Sci. U.S.A.">
        <title>Improving the coverage of the cyanobacterial phylum using diversity-driven genome sequencing.</title>
        <authorList>
            <person name="Shih P.M."/>
            <person name="Wu D."/>
            <person name="Latifi A."/>
            <person name="Axen S.D."/>
            <person name="Fewer D.P."/>
            <person name="Talla E."/>
            <person name="Calteau A."/>
            <person name="Cai F."/>
            <person name="Tandeau de Marsac N."/>
            <person name="Rippka R."/>
            <person name="Herdman M."/>
            <person name="Sivonen K."/>
            <person name="Coursin T."/>
            <person name="Laurent T."/>
            <person name="Goodwin L."/>
            <person name="Nolan M."/>
            <person name="Davenport K.W."/>
            <person name="Han C.S."/>
            <person name="Rubin E.M."/>
            <person name="Eisen J.A."/>
            <person name="Woyke T."/>
            <person name="Gugger M."/>
            <person name="Kerfeld C.A."/>
        </authorList>
    </citation>
    <scope>NUCLEOTIDE SEQUENCE [LARGE SCALE GENOMIC DNA]</scope>
    <source>
        <strain evidence="3">ATCC 29371 / PCC 7437</strain>
    </source>
</reference>
<organism evidence="2 3">
    <name type="scientific">Stanieria cyanosphaera (strain ATCC 29371 / PCC 7437)</name>
    <dbReference type="NCBI Taxonomy" id="111780"/>
    <lineage>
        <taxon>Bacteria</taxon>
        <taxon>Bacillati</taxon>
        <taxon>Cyanobacteriota</taxon>
        <taxon>Cyanophyceae</taxon>
        <taxon>Pleurocapsales</taxon>
        <taxon>Dermocarpellaceae</taxon>
        <taxon>Stanieria</taxon>
    </lineage>
</organism>
<keyword evidence="1" id="KW-0472">Membrane</keyword>
<proteinExistence type="predicted"/>
<dbReference type="Proteomes" id="UP000010473">
    <property type="component" value="Chromosome"/>
</dbReference>
<keyword evidence="3" id="KW-1185">Reference proteome</keyword>
<protein>
    <submittedName>
        <fullName evidence="2">Uncharacterized protein</fullName>
    </submittedName>
</protein>